<evidence type="ECO:0000256" key="3">
    <source>
        <dbReference type="ARBA" id="ARBA00022679"/>
    </source>
</evidence>
<dbReference type="Gene3D" id="3.30.559.10">
    <property type="entry name" value="Chloramphenicol acetyltransferase-like domain"/>
    <property type="match status" value="1"/>
</dbReference>
<reference evidence="13 14" key="1">
    <citation type="submission" date="2018-10" db="EMBL/GenBank/DDBJ databases">
        <authorList>
            <person name="Chen W.-M."/>
        </authorList>
    </citation>
    <scope>NUCLEOTIDE SEQUENCE [LARGE SCALE GENOMIC DNA]</scope>
    <source>
        <strain evidence="13 14">THS-13</strain>
    </source>
</reference>
<evidence type="ECO:0000259" key="11">
    <source>
        <dbReference type="PROSITE" id="PS50968"/>
    </source>
</evidence>
<dbReference type="Pfam" id="PF00364">
    <property type="entry name" value="Biotin_lipoyl"/>
    <property type="match status" value="2"/>
</dbReference>
<dbReference type="PANTHER" id="PTHR43178">
    <property type="entry name" value="DIHYDROLIPOAMIDE ACETYLTRANSFERASE COMPONENT OF PYRUVATE DEHYDROGENASE COMPLEX"/>
    <property type="match status" value="1"/>
</dbReference>
<evidence type="ECO:0000256" key="9">
    <source>
        <dbReference type="RuleBase" id="RU361137"/>
    </source>
</evidence>
<feature type="region of interest" description="Disordered" evidence="10">
    <location>
        <begin position="88"/>
        <end position="129"/>
    </location>
</feature>
<dbReference type="PROSITE" id="PS51826">
    <property type="entry name" value="PSBD"/>
    <property type="match status" value="1"/>
</dbReference>
<evidence type="ECO:0000313" key="13">
    <source>
        <dbReference type="EMBL" id="ROH93847.1"/>
    </source>
</evidence>
<dbReference type="Proteomes" id="UP000282106">
    <property type="component" value="Unassembled WGS sequence"/>
</dbReference>
<dbReference type="Pfam" id="PF02817">
    <property type="entry name" value="E3_binding"/>
    <property type="match status" value="1"/>
</dbReference>
<dbReference type="AlphaFoldDB" id="A0A3N0VM57"/>
<dbReference type="PROSITE" id="PS00189">
    <property type="entry name" value="LIPOYL"/>
    <property type="match status" value="2"/>
</dbReference>
<feature type="compositionally biased region" description="Pro residues" evidence="10">
    <location>
        <begin position="94"/>
        <end position="105"/>
    </location>
</feature>
<dbReference type="EC" id="2.3.1.12" evidence="9"/>
<organism evidence="13 14">
    <name type="scientific">Stagnimonas aquatica</name>
    <dbReference type="NCBI Taxonomy" id="2689987"/>
    <lineage>
        <taxon>Bacteria</taxon>
        <taxon>Pseudomonadati</taxon>
        <taxon>Pseudomonadota</taxon>
        <taxon>Gammaproteobacteria</taxon>
        <taxon>Nevskiales</taxon>
        <taxon>Nevskiaceae</taxon>
        <taxon>Stagnimonas</taxon>
    </lineage>
</organism>
<dbReference type="InParanoid" id="A0A3N0VM57"/>
<evidence type="ECO:0000256" key="7">
    <source>
        <dbReference type="ARBA" id="ARBA00025211"/>
    </source>
</evidence>
<dbReference type="FunFam" id="3.30.559.10:FF:000004">
    <property type="entry name" value="Acetyltransferase component of pyruvate dehydrogenase complex"/>
    <property type="match status" value="1"/>
</dbReference>
<dbReference type="Pfam" id="PF00198">
    <property type="entry name" value="2-oxoacid_dh"/>
    <property type="match status" value="1"/>
</dbReference>
<keyword evidence="14" id="KW-1185">Reference proteome</keyword>
<feature type="compositionally biased region" description="Low complexity" evidence="10">
    <location>
        <begin position="224"/>
        <end position="236"/>
    </location>
</feature>
<dbReference type="InterPro" id="IPR003016">
    <property type="entry name" value="2-oxoA_DH_lipoyl-BS"/>
</dbReference>
<dbReference type="Gene3D" id="4.10.320.10">
    <property type="entry name" value="E3-binding domain"/>
    <property type="match status" value="1"/>
</dbReference>
<comment type="subunit">
    <text evidence="2 9">Forms a 24-polypeptide structural core with octahedral symmetry.</text>
</comment>
<dbReference type="NCBIfam" id="TIGR01348">
    <property type="entry name" value="PDHac_trf_long"/>
    <property type="match status" value="1"/>
</dbReference>
<evidence type="ECO:0000256" key="5">
    <source>
        <dbReference type="ARBA" id="ARBA00022823"/>
    </source>
</evidence>
<dbReference type="InterPro" id="IPR050743">
    <property type="entry name" value="2-oxoacid_DH_E2_comp"/>
</dbReference>
<feature type="compositionally biased region" description="Low complexity" evidence="10">
    <location>
        <begin position="120"/>
        <end position="129"/>
    </location>
</feature>
<dbReference type="GO" id="GO:0004742">
    <property type="term" value="F:dihydrolipoyllysine-residue acetyltransferase activity"/>
    <property type="evidence" value="ECO:0007669"/>
    <property type="project" value="UniProtKB-UniRule"/>
</dbReference>
<feature type="domain" description="Lipoyl-binding" evidence="11">
    <location>
        <begin position="4"/>
        <end position="78"/>
    </location>
</feature>
<name>A0A3N0VM57_9GAMM</name>
<keyword evidence="4" id="KW-0677">Repeat</keyword>
<dbReference type="InterPro" id="IPR000089">
    <property type="entry name" value="Biotin_lipoyl"/>
</dbReference>
<keyword evidence="6 9" id="KW-0012">Acyltransferase</keyword>
<evidence type="ECO:0000256" key="8">
    <source>
        <dbReference type="ARBA" id="ARBA00048370"/>
    </source>
</evidence>
<comment type="similarity">
    <text evidence="1 9">Belongs to the 2-oxoacid dehydrogenase family.</text>
</comment>
<accession>A0A3N0VM57</accession>
<dbReference type="RefSeq" id="WP_123210700.1">
    <property type="nucleotide sequence ID" value="NZ_RJVO01000001.1"/>
</dbReference>
<dbReference type="InterPro" id="IPR001078">
    <property type="entry name" value="2-oxoacid_DH_actylTfrase"/>
</dbReference>
<dbReference type="InterPro" id="IPR023213">
    <property type="entry name" value="CAT-like_dom_sf"/>
</dbReference>
<dbReference type="GO" id="GO:0006086">
    <property type="term" value="P:pyruvate decarboxylation to acetyl-CoA"/>
    <property type="evidence" value="ECO:0007669"/>
    <property type="project" value="UniProtKB-UniRule"/>
</dbReference>
<evidence type="ECO:0000259" key="12">
    <source>
        <dbReference type="PROSITE" id="PS51826"/>
    </source>
</evidence>
<dbReference type="GO" id="GO:0005737">
    <property type="term" value="C:cytoplasm"/>
    <property type="evidence" value="ECO:0007669"/>
    <property type="project" value="TreeGrafter"/>
</dbReference>
<comment type="function">
    <text evidence="7">The pyruvate dehydrogenase complex catalyzes the overall conversion of pyruvate to acetyl-CoA and CO(2). It contains multiple copies of three enzymatic components: pyruvate dehydrogenase (E1), dihydrolipoamide acetyltransferase (E2) and lipoamide dehydrogenase (E3).</text>
</comment>
<evidence type="ECO:0000313" key="14">
    <source>
        <dbReference type="Proteomes" id="UP000282106"/>
    </source>
</evidence>
<dbReference type="InterPro" id="IPR011053">
    <property type="entry name" value="Single_hybrid_motif"/>
</dbReference>
<evidence type="ECO:0000256" key="4">
    <source>
        <dbReference type="ARBA" id="ARBA00022737"/>
    </source>
</evidence>
<dbReference type="CDD" id="cd06849">
    <property type="entry name" value="lipoyl_domain"/>
    <property type="match status" value="2"/>
</dbReference>
<dbReference type="EMBL" id="RJVO01000001">
    <property type="protein sequence ID" value="ROH93847.1"/>
    <property type="molecule type" value="Genomic_DNA"/>
</dbReference>
<dbReference type="FunCoup" id="A0A3N0VM57">
    <property type="interactions" value="521"/>
</dbReference>
<dbReference type="GO" id="GO:0031405">
    <property type="term" value="F:lipoic acid binding"/>
    <property type="evidence" value="ECO:0007669"/>
    <property type="project" value="TreeGrafter"/>
</dbReference>
<comment type="cofactor">
    <cofactor evidence="9">
        <name>(R)-lipoate</name>
        <dbReference type="ChEBI" id="CHEBI:83088"/>
    </cofactor>
    <text evidence="9">Binds 2 lipoyl cofactors covalently.</text>
</comment>
<keyword evidence="5 9" id="KW-0450">Lipoyl</keyword>
<dbReference type="SUPFAM" id="SSF51230">
    <property type="entry name" value="Single hybrid motif"/>
    <property type="match status" value="2"/>
</dbReference>
<evidence type="ECO:0000256" key="10">
    <source>
        <dbReference type="SAM" id="MobiDB-lite"/>
    </source>
</evidence>
<comment type="caution">
    <text evidence="13">The sequence shown here is derived from an EMBL/GenBank/DDBJ whole genome shotgun (WGS) entry which is preliminary data.</text>
</comment>
<sequence length="562" mass="57636">MSKLQDVKVPDLGGSSDVPVIEVLVKDGDAIEKDAVLLVLESDKATMEVPAPAAGVVRGLVVKVGDKLSQGSLICQLEVEGAAAPAQSDAATSPVPPAAPKPSVPAPVAVAPTPPPQPAPASGAGSTATHRVTVPDLGSFKDVPVIEVLVADGASVEQDAPLLVLESDKSTMEVPAPAAGTVRGLKVKAGDKLNVGDFICELETVGAVPASVAPSLPSEGQGAGARAAAAAGQVQAHTPPPPQPSPASGGGSTAIVVPPADAAHAGPATRKFARELGVDLAQVKGSGAKGRVTIEDVQAHVKARMSAAPTATAAVVTGGSGIPPIPAQDFSQYGPIERKELARIRKLSAAHLSRSWLNIPHVTQFDEADITELEAFRKTASEDTGVKLTLLPFLMKAVATAMKQFPEFNSSLAPEGDALILKQYCHIGFAADTPNGLVVPVVKDVWSKGIVQLAQDCADLAKKARDGKLKPEEMRGGCFSISSLGGLGVSGGFTPIVNAPEVGILGVSKASMKPVWDGKAFQPRLMLPLSLSYDHRVIDGAYAARYTVALVKLLGDLRRLAL</sequence>
<dbReference type="GO" id="GO:0045254">
    <property type="term" value="C:pyruvate dehydrogenase complex"/>
    <property type="evidence" value="ECO:0007669"/>
    <property type="project" value="UniProtKB-UniRule"/>
</dbReference>
<feature type="domain" description="Peripheral subunit-binding (PSBD)" evidence="12">
    <location>
        <begin position="264"/>
        <end position="301"/>
    </location>
</feature>
<dbReference type="Gene3D" id="2.40.50.100">
    <property type="match status" value="2"/>
</dbReference>
<dbReference type="InterPro" id="IPR036625">
    <property type="entry name" value="E3-bd_dom_sf"/>
</dbReference>
<dbReference type="SUPFAM" id="SSF52777">
    <property type="entry name" value="CoA-dependent acyltransferases"/>
    <property type="match status" value="1"/>
</dbReference>
<dbReference type="InterPro" id="IPR004167">
    <property type="entry name" value="PSBD"/>
</dbReference>
<keyword evidence="3 9" id="KW-0808">Transferase</keyword>
<evidence type="ECO:0000256" key="2">
    <source>
        <dbReference type="ARBA" id="ARBA00011484"/>
    </source>
</evidence>
<feature type="domain" description="Lipoyl-binding" evidence="11">
    <location>
        <begin position="127"/>
        <end position="203"/>
    </location>
</feature>
<proteinExistence type="inferred from homology"/>
<feature type="region of interest" description="Disordered" evidence="10">
    <location>
        <begin position="215"/>
        <end position="258"/>
    </location>
</feature>
<evidence type="ECO:0000256" key="6">
    <source>
        <dbReference type="ARBA" id="ARBA00023315"/>
    </source>
</evidence>
<dbReference type="FunFam" id="2.40.50.100:FF:000009">
    <property type="entry name" value="Acetyltransferase component of pyruvate dehydrogenase complex"/>
    <property type="match status" value="1"/>
</dbReference>
<protein>
    <recommendedName>
        <fullName evidence="9">Acetyltransferase component of pyruvate dehydrogenase complex</fullName>
        <ecNumber evidence="9">2.3.1.12</ecNumber>
    </recommendedName>
</protein>
<dbReference type="SUPFAM" id="SSF47005">
    <property type="entry name" value="Peripheral subunit-binding domain of 2-oxo acid dehydrogenase complex"/>
    <property type="match status" value="1"/>
</dbReference>
<dbReference type="InterPro" id="IPR006256">
    <property type="entry name" value="AcTrfase_Pyrv_DH_cplx"/>
</dbReference>
<gene>
    <name evidence="13" type="primary">aceF</name>
    <name evidence="13" type="ORF">ED208_04080</name>
</gene>
<dbReference type="PROSITE" id="PS50968">
    <property type="entry name" value="BIOTINYL_LIPOYL"/>
    <property type="match status" value="2"/>
</dbReference>
<comment type="catalytic activity">
    <reaction evidence="8 9">
        <text>N(6)-[(R)-dihydrolipoyl]-L-lysyl-[protein] + acetyl-CoA = N(6)-[(R)-S(8)-acetyldihydrolipoyl]-L-lysyl-[protein] + CoA</text>
        <dbReference type="Rhea" id="RHEA:17017"/>
        <dbReference type="Rhea" id="RHEA-COMP:10475"/>
        <dbReference type="Rhea" id="RHEA-COMP:10478"/>
        <dbReference type="ChEBI" id="CHEBI:57287"/>
        <dbReference type="ChEBI" id="CHEBI:57288"/>
        <dbReference type="ChEBI" id="CHEBI:83100"/>
        <dbReference type="ChEBI" id="CHEBI:83111"/>
        <dbReference type="EC" id="2.3.1.12"/>
    </reaction>
</comment>
<dbReference type="PANTHER" id="PTHR43178:SF2">
    <property type="entry name" value="DIHYDROLIPOYLLYSINE-RESIDUE ACETYLTRANSFERASE COMPONENT OF PYRUVATE DEHYDROGENASE COMPLEX"/>
    <property type="match status" value="1"/>
</dbReference>
<evidence type="ECO:0000256" key="1">
    <source>
        <dbReference type="ARBA" id="ARBA00007317"/>
    </source>
</evidence>